<proteinExistence type="predicted"/>
<accession>A0ACD3SQY7</accession>
<name>A0ACD3SQY7_9BURK</name>
<evidence type="ECO:0000313" key="2">
    <source>
        <dbReference type="Proteomes" id="UP000004277"/>
    </source>
</evidence>
<organism evidence="1 2">
    <name type="scientific">Imbroritus primus</name>
    <dbReference type="NCBI Taxonomy" id="3058603"/>
    <lineage>
        <taxon>Bacteria</taxon>
        <taxon>Pseudomonadati</taxon>
        <taxon>Pseudomonadota</taxon>
        <taxon>Betaproteobacteria</taxon>
        <taxon>Burkholderiales</taxon>
        <taxon>Burkholderiaceae</taxon>
        <taxon>Imbroritus</taxon>
    </lineage>
</organism>
<reference evidence="1" key="1">
    <citation type="submission" date="2019-05" db="EMBL/GenBank/DDBJ databases">
        <title>Revised genome assembly of Burkholderiaceae (previously Ralstonia) sp. PBA.</title>
        <authorList>
            <person name="Gan H.M."/>
        </authorList>
    </citation>
    <scope>NUCLEOTIDE SEQUENCE</scope>
    <source>
        <strain evidence="1">PBA</strain>
    </source>
</reference>
<gene>
    <name evidence="1" type="ORF">MW7_007310</name>
</gene>
<evidence type="ECO:0000313" key="1">
    <source>
        <dbReference type="EMBL" id="TMS58524.1"/>
    </source>
</evidence>
<protein>
    <submittedName>
        <fullName evidence="1">Uncharacterized protein</fullName>
    </submittedName>
</protein>
<dbReference type="EMBL" id="AKCV02000015">
    <property type="protein sequence ID" value="TMS58524.1"/>
    <property type="molecule type" value="Genomic_DNA"/>
</dbReference>
<sequence>MPKVAALQSFDHGGSRRTGDLFDVSERHAKELAARGLVRVVGDGAGDPTPAAGTPSSASPAAQASPQTTVKQSGAGVKRGKAAASSS</sequence>
<comment type="caution">
    <text evidence="1">The sequence shown here is derived from an EMBL/GenBank/DDBJ whole genome shotgun (WGS) entry which is preliminary data.</text>
</comment>
<keyword evidence="2" id="KW-1185">Reference proteome</keyword>
<dbReference type="Proteomes" id="UP000004277">
    <property type="component" value="Unassembled WGS sequence"/>
</dbReference>